<dbReference type="InterPro" id="IPR014347">
    <property type="entry name" value="Tautomerase/MIF_sf"/>
</dbReference>
<dbReference type="GO" id="GO:0004167">
    <property type="term" value="F:dopachrome isomerase activity"/>
    <property type="evidence" value="ECO:0007669"/>
    <property type="project" value="UniProtKB-EC"/>
</dbReference>
<dbReference type="InParanoid" id="A0A5C3PPW5"/>
<proteinExistence type="inferred from homology"/>
<evidence type="ECO:0000313" key="14">
    <source>
        <dbReference type="Proteomes" id="UP000308197"/>
    </source>
</evidence>
<evidence type="ECO:0000256" key="8">
    <source>
        <dbReference type="ARBA" id="ARBA00038932"/>
    </source>
</evidence>
<dbReference type="Proteomes" id="UP000308197">
    <property type="component" value="Unassembled WGS sequence"/>
</dbReference>
<keyword evidence="4" id="KW-0964">Secreted</keyword>
<comment type="catalytic activity">
    <reaction evidence="6">
        <text>3-phenylpyruvate = enol-phenylpyruvate</text>
        <dbReference type="Rhea" id="RHEA:17097"/>
        <dbReference type="ChEBI" id="CHEBI:16815"/>
        <dbReference type="ChEBI" id="CHEBI:18005"/>
        <dbReference type="EC" id="5.3.2.1"/>
    </reaction>
</comment>
<name>A0A5C3PPW5_9APHY</name>
<dbReference type="SUPFAM" id="SSF55331">
    <property type="entry name" value="Tautomerase/MIF"/>
    <property type="match status" value="1"/>
</dbReference>
<dbReference type="PANTHER" id="PTHR11954:SF6">
    <property type="entry name" value="MACROPHAGE MIGRATION INHIBITORY FACTOR"/>
    <property type="match status" value="1"/>
</dbReference>
<comment type="similarity">
    <text evidence="2">Belongs to the MIF family.</text>
</comment>
<dbReference type="STRING" id="1314778.A0A5C3PPW5"/>
<evidence type="ECO:0000256" key="5">
    <source>
        <dbReference type="ARBA" id="ARBA00023235"/>
    </source>
</evidence>
<evidence type="ECO:0000256" key="12">
    <source>
        <dbReference type="ARBA" id="ARBA00042730"/>
    </source>
</evidence>
<evidence type="ECO:0000256" key="7">
    <source>
        <dbReference type="ARBA" id="ARBA00036823"/>
    </source>
</evidence>
<evidence type="ECO:0000256" key="10">
    <source>
        <dbReference type="ARBA" id="ARBA00041631"/>
    </source>
</evidence>
<dbReference type="GO" id="GO:0050178">
    <property type="term" value="F:phenylpyruvate tautomerase activity"/>
    <property type="evidence" value="ECO:0007669"/>
    <property type="project" value="UniProtKB-EC"/>
</dbReference>
<evidence type="ECO:0000256" key="9">
    <source>
        <dbReference type="ARBA" id="ARBA00039086"/>
    </source>
</evidence>
<comment type="catalytic activity">
    <reaction evidence="7">
        <text>L-dopachrome = 5,6-dihydroxyindole-2-carboxylate</text>
        <dbReference type="Rhea" id="RHEA:13041"/>
        <dbReference type="ChEBI" id="CHEBI:16875"/>
        <dbReference type="ChEBI" id="CHEBI:57509"/>
        <dbReference type="EC" id="5.3.3.12"/>
    </reaction>
</comment>
<accession>A0A5C3PPW5</accession>
<evidence type="ECO:0000313" key="13">
    <source>
        <dbReference type="EMBL" id="TFK91596.1"/>
    </source>
</evidence>
<dbReference type="GO" id="GO:0005615">
    <property type="term" value="C:extracellular space"/>
    <property type="evidence" value="ECO:0007669"/>
    <property type="project" value="UniProtKB-KW"/>
</dbReference>
<dbReference type="EC" id="5.3.2.1" evidence="9"/>
<sequence length="118" mass="13205">MPFLELRTNVTVEDPKAFCLQFSKLAAEVLGKPETYISVHLDQGKPLTFAGSFEPAFLLTIMGLGFTEEGNSQIASVVFKFLKEKLNIPGDRGYIHFIDPGPHWIGFNNTTVAQFRKQ</sequence>
<keyword evidence="5" id="KW-0413">Isomerase</keyword>
<evidence type="ECO:0000256" key="3">
    <source>
        <dbReference type="ARBA" id="ARBA00022514"/>
    </source>
</evidence>
<dbReference type="InterPro" id="IPR001398">
    <property type="entry name" value="Macrophage_inhib_fac"/>
</dbReference>
<gene>
    <name evidence="13" type="ORF">K466DRAFT_515032</name>
</gene>
<keyword evidence="3" id="KW-0202">Cytokine</keyword>
<dbReference type="PANTHER" id="PTHR11954">
    <property type="entry name" value="D-DOPACHROME DECARBOXYLASE"/>
    <property type="match status" value="1"/>
</dbReference>
<evidence type="ECO:0000256" key="2">
    <source>
        <dbReference type="ARBA" id="ARBA00005851"/>
    </source>
</evidence>
<dbReference type="AlphaFoldDB" id="A0A5C3PPW5"/>
<evidence type="ECO:0000256" key="1">
    <source>
        <dbReference type="ARBA" id="ARBA00004613"/>
    </source>
</evidence>
<evidence type="ECO:0000256" key="11">
    <source>
        <dbReference type="ARBA" id="ARBA00041912"/>
    </source>
</evidence>
<reference evidence="13 14" key="1">
    <citation type="journal article" date="2019" name="Nat. Ecol. Evol.">
        <title>Megaphylogeny resolves global patterns of mushroom evolution.</title>
        <authorList>
            <person name="Varga T."/>
            <person name="Krizsan K."/>
            <person name="Foldi C."/>
            <person name="Dima B."/>
            <person name="Sanchez-Garcia M."/>
            <person name="Sanchez-Ramirez S."/>
            <person name="Szollosi G.J."/>
            <person name="Szarkandi J.G."/>
            <person name="Papp V."/>
            <person name="Albert L."/>
            <person name="Andreopoulos W."/>
            <person name="Angelini C."/>
            <person name="Antonin V."/>
            <person name="Barry K.W."/>
            <person name="Bougher N.L."/>
            <person name="Buchanan P."/>
            <person name="Buyck B."/>
            <person name="Bense V."/>
            <person name="Catcheside P."/>
            <person name="Chovatia M."/>
            <person name="Cooper J."/>
            <person name="Damon W."/>
            <person name="Desjardin D."/>
            <person name="Finy P."/>
            <person name="Geml J."/>
            <person name="Haridas S."/>
            <person name="Hughes K."/>
            <person name="Justo A."/>
            <person name="Karasinski D."/>
            <person name="Kautmanova I."/>
            <person name="Kiss B."/>
            <person name="Kocsube S."/>
            <person name="Kotiranta H."/>
            <person name="LaButti K.M."/>
            <person name="Lechner B.E."/>
            <person name="Liimatainen K."/>
            <person name="Lipzen A."/>
            <person name="Lukacs Z."/>
            <person name="Mihaltcheva S."/>
            <person name="Morgado L.N."/>
            <person name="Niskanen T."/>
            <person name="Noordeloos M.E."/>
            <person name="Ohm R.A."/>
            <person name="Ortiz-Santana B."/>
            <person name="Ovrebo C."/>
            <person name="Racz N."/>
            <person name="Riley R."/>
            <person name="Savchenko A."/>
            <person name="Shiryaev A."/>
            <person name="Soop K."/>
            <person name="Spirin V."/>
            <person name="Szebenyi C."/>
            <person name="Tomsovsky M."/>
            <person name="Tulloss R.E."/>
            <person name="Uehling J."/>
            <person name="Grigoriev I.V."/>
            <person name="Vagvolgyi C."/>
            <person name="Papp T."/>
            <person name="Martin F.M."/>
            <person name="Miettinen O."/>
            <person name="Hibbett D.S."/>
            <person name="Nagy L.G."/>
        </authorList>
    </citation>
    <scope>NUCLEOTIDE SEQUENCE [LARGE SCALE GENOMIC DNA]</scope>
    <source>
        <strain evidence="13 14">HHB13444</strain>
    </source>
</reference>
<protein>
    <recommendedName>
        <fullName evidence="12">L-dopachrome isomerase</fullName>
        <ecNumber evidence="9">5.3.2.1</ecNumber>
        <ecNumber evidence="8">5.3.3.12</ecNumber>
    </recommendedName>
    <alternativeName>
        <fullName evidence="10">L-dopachrome tautomerase</fullName>
    </alternativeName>
    <alternativeName>
        <fullName evidence="11">Phenylpyruvate tautomerase</fullName>
    </alternativeName>
</protein>
<dbReference type="EMBL" id="ML211016">
    <property type="protein sequence ID" value="TFK91596.1"/>
    <property type="molecule type" value="Genomic_DNA"/>
</dbReference>
<dbReference type="Pfam" id="PF01187">
    <property type="entry name" value="MIF"/>
    <property type="match status" value="1"/>
</dbReference>
<keyword evidence="14" id="KW-1185">Reference proteome</keyword>
<dbReference type="Gene3D" id="3.30.429.10">
    <property type="entry name" value="Macrophage Migration Inhibitory Factor"/>
    <property type="match status" value="1"/>
</dbReference>
<evidence type="ECO:0000256" key="6">
    <source>
        <dbReference type="ARBA" id="ARBA00036735"/>
    </source>
</evidence>
<comment type="subcellular location">
    <subcellularLocation>
        <location evidence="1">Secreted</location>
    </subcellularLocation>
</comment>
<dbReference type="EC" id="5.3.3.12" evidence="8"/>
<organism evidence="13 14">
    <name type="scientific">Polyporus arcularius HHB13444</name>
    <dbReference type="NCBI Taxonomy" id="1314778"/>
    <lineage>
        <taxon>Eukaryota</taxon>
        <taxon>Fungi</taxon>
        <taxon>Dikarya</taxon>
        <taxon>Basidiomycota</taxon>
        <taxon>Agaricomycotina</taxon>
        <taxon>Agaricomycetes</taxon>
        <taxon>Polyporales</taxon>
        <taxon>Polyporaceae</taxon>
        <taxon>Polyporus</taxon>
    </lineage>
</organism>
<evidence type="ECO:0000256" key="4">
    <source>
        <dbReference type="ARBA" id="ARBA00022525"/>
    </source>
</evidence>